<organism evidence="1 2">
    <name type="scientific">Acaulospora colombiana</name>
    <dbReference type="NCBI Taxonomy" id="27376"/>
    <lineage>
        <taxon>Eukaryota</taxon>
        <taxon>Fungi</taxon>
        <taxon>Fungi incertae sedis</taxon>
        <taxon>Mucoromycota</taxon>
        <taxon>Glomeromycotina</taxon>
        <taxon>Glomeromycetes</taxon>
        <taxon>Diversisporales</taxon>
        <taxon>Acaulosporaceae</taxon>
        <taxon>Acaulospora</taxon>
    </lineage>
</organism>
<gene>
    <name evidence="1" type="ORF">ACOLOM_LOCUS11042</name>
</gene>
<dbReference type="Proteomes" id="UP000789525">
    <property type="component" value="Unassembled WGS sequence"/>
</dbReference>
<dbReference type="EMBL" id="CAJVPT010037934">
    <property type="protein sequence ID" value="CAG8718869.1"/>
    <property type="molecule type" value="Genomic_DNA"/>
</dbReference>
<comment type="caution">
    <text evidence="1">The sequence shown here is derived from an EMBL/GenBank/DDBJ whole genome shotgun (WGS) entry which is preliminary data.</text>
</comment>
<sequence>STKIDKNKTNYYTQANNFHHSKHPTNNFANTYTPVEVTTIINSMNQQYIWSKQVEVEQNFQLETRYKLRETSNIKGKEA</sequence>
<name>A0ACA9PVZ9_9GLOM</name>
<feature type="non-terminal residue" evidence="1">
    <location>
        <position position="79"/>
    </location>
</feature>
<evidence type="ECO:0000313" key="1">
    <source>
        <dbReference type="EMBL" id="CAG8718869.1"/>
    </source>
</evidence>
<accession>A0ACA9PVZ9</accession>
<protein>
    <submittedName>
        <fullName evidence="1">221_t:CDS:1</fullName>
    </submittedName>
</protein>
<reference evidence="1" key="1">
    <citation type="submission" date="2021-06" db="EMBL/GenBank/DDBJ databases">
        <authorList>
            <person name="Kallberg Y."/>
            <person name="Tangrot J."/>
            <person name="Rosling A."/>
        </authorList>
    </citation>
    <scope>NUCLEOTIDE SEQUENCE</scope>
    <source>
        <strain evidence="1">CL356</strain>
    </source>
</reference>
<feature type="non-terminal residue" evidence="1">
    <location>
        <position position="1"/>
    </location>
</feature>
<keyword evidence="2" id="KW-1185">Reference proteome</keyword>
<proteinExistence type="predicted"/>
<evidence type="ECO:0000313" key="2">
    <source>
        <dbReference type="Proteomes" id="UP000789525"/>
    </source>
</evidence>